<sequence>MFPLVPAELAFAGDGTPFSPLYGDIYHSGQGGLEQARHVFLAGNGLLGENARWSDRPRFVILETGFGLGLNFLATWQAWQTTRARTGRRLHYVAVEKHPFQLDDLKQLHLRWPELAPLAARLQAQWPLPLPGLHRLDFGDVILTLGFGDAAQLLPQLTLAADAIYLDGFAPDKNADLWSDAIAAQLRRLAAPGATLATWTTAGEVRRRLASADFSLERRPGFGSKREMLVGRLPGNPPAPGASARRIAVIGAGIAGASAAHALARRGHRVTVVDAAGGPASGASGNLAGVFRPLPALDDGPLARVLRAGFLLGRRRFDELPGLRAGWTGVLHIARDAPHEAVQRRIVEEHALPADFCRFVARDEASRLAGRPVALGGWWFAQAGWINPPSLCRALLSDIDCRFDFAVARLERGGNGWRLSGNGCRLGGNAADIEVDDVVLANGIGATSLLPDRSLPIRAGRGAVSYIPETATPGLDIVATRLGYVTPAIDGLHCVGATLAAADLDAAPRLADHVENLHRLEMALPGFGKGFDPATLDGRVSFRPLSPDRLPIAGPLAGPLTGPAAGSDGLWISNGFGARGLVFASICAELLASQLSGDPWPIERDLARAVDPARYRQRALRRGQAGL</sequence>
<dbReference type="InterPro" id="IPR017610">
    <property type="entry name" value="tRNA_S-uridine_synth_MnmC_C"/>
</dbReference>
<dbReference type="InterPro" id="IPR008471">
    <property type="entry name" value="MnmC-like_methylTransf"/>
</dbReference>
<keyword evidence="7 10" id="KW-0274">FAD</keyword>
<dbReference type="KEGG" id="shd:SUTH_02364"/>
<dbReference type="HOGENOM" id="CLU_022427_1_0_4"/>
<evidence type="ECO:0000256" key="6">
    <source>
        <dbReference type="ARBA" id="ARBA00022694"/>
    </source>
</evidence>
<name>W0SJC3_9PROT</name>
<dbReference type="EC" id="1.5.-.-" evidence="10"/>
<dbReference type="SUPFAM" id="SSF51905">
    <property type="entry name" value="FAD/NAD(P)-binding domain"/>
    <property type="match status" value="1"/>
</dbReference>
<dbReference type="NCBIfam" id="TIGR03197">
    <property type="entry name" value="MnmC_Cterm"/>
    <property type="match status" value="1"/>
</dbReference>
<feature type="region of interest" description="tRNA (mnm(5)s(2)U34)-methyltransferase" evidence="10">
    <location>
        <begin position="1"/>
        <end position="234"/>
    </location>
</feature>
<dbReference type="Gene3D" id="3.50.50.60">
    <property type="entry name" value="FAD/NAD(P)-binding domain"/>
    <property type="match status" value="1"/>
</dbReference>
<dbReference type="OrthoDB" id="9786494at2"/>
<evidence type="ECO:0000256" key="5">
    <source>
        <dbReference type="ARBA" id="ARBA00022691"/>
    </source>
</evidence>
<proteinExistence type="inferred from homology"/>
<keyword evidence="9 10" id="KW-0511">Multifunctional enzyme</keyword>
<comment type="similarity">
    <text evidence="10">In the N-terminal section; belongs to the methyltransferase superfamily. tRNA (mnm(5)s(2)U34)-methyltransferase family.</text>
</comment>
<dbReference type="GO" id="GO:0016645">
    <property type="term" value="F:oxidoreductase activity, acting on the CH-NH group of donors"/>
    <property type="evidence" value="ECO:0007669"/>
    <property type="project" value="InterPro"/>
</dbReference>
<dbReference type="NCBIfam" id="NF002481">
    <property type="entry name" value="PRK01747.1-2"/>
    <property type="match status" value="1"/>
</dbReference>
<dbReference type="GO" id="GO:0004808">
    <property type="term" value="F:tRNA (5-methylaminomethyl-2-thiouridylate)(34)-methyltransferase activity"/>
    <property type="evidence" value="ECO:0007669"/>
    <property type="project" value="UniProtKB-EC"/>
</dbReference>
<evidence type="ECO:0000256" key="9">
    <source>
        <dbReference type="ARBA" id="ARBA00023268"/>
    </source>
</evidence>
<dbReference type="PANTHER" id="PTHR13847:SF283">
    <property type="entry name" value="TRNA 5-METHYLAMINOMETHYL-2-THIOURIDINE BIOSYNTHESIS BIFUNCTIONAL PROTEIN MNMC"/>
    <property type="match status" value="1"/>
</dbReference>
<evidence type="ECO:0000313" key="14">
    <source>
        <dbReference type="Proteomes" id="UP000031637"/>
    </source>
</evidence>
<dbReference type="GO" id="GO:0005737">
    <property type="term" value="C:cytoplasm"/>
    <property type="evidence" value="ECO:0007669"/>
    <property type="project" value="UniProtKB-SubCell"/>
</dbReference>
<dbReference type="AlphaFoldDB" id="W0SJC3"/>
<reference evidence="13 14" key="1">
    <citation type="journal article" date="2014" name="Syst. Appl. Microbiol.">
        <title>Complete genomes of freshwater sulfur oxidizers Sulfuricella denitrificans skB26 and Sulfuritalea hydrogenivorans sk43H: genetic insights into the sulfur oxidation pathway of betaproteobacteria.</title>
        <authorList>
            <person name="Watanabe T."/>
            <person name="Kojima H."/>
            <person name="Fukui M."/>
        </authorList>
    </citation>
    <scope>NUCLEOTIDE SEQUENCE [LARGE SCALE GENOMIC DNA]</scope>
    <source>
        <strain evidence="13">DSM22779</strain>
    </source>
</reference>
<evidence type="ECO:0000313" key="13">
    <source>
        <dbReference type="EMBL" id="BAO30153.1"/>
    </source>
</evidence>
<keyword evidence="4 10" id="KW-0808">Transferase</keyword>
<dbReference type="Proteomes" id="UP000031637">
    <property type="component" value="Chromosome"/>
</dbReference>
<evidence type="ECO:0000256" key="4">
    <source>
        <dbReference type="ARBA" id="ARBA00022679"/>
    </source>
</evidence>
<dbReference type="GO" id="GO:0050660">
    <property type="term" value="F:flavin adenine dinucleotide binding"/>
    <property type="evidence" value="ECO:0007669"/>
    <property type="project" value="UniProtKB-UniRule"/>
</dbReference>
<dbReference type="GO" id="GO:0002097">
    <property type="term" value="P:tRNA wobble base modification"/>
    <property type="evidence" value="ECO:0007669"/>
    <property type="project" value="UniProtKB-UniRule"/>
</dbReference>
<dbReference type="PANTHER" id="PTHR13847">
    <property type="entry name" value="SARCOSINE DEHYDROGENASE-RELATED"/>
    <property type="match status" value="1"/>
</dbReference>
<keyword evidence="3 10" id="KW-0285">Flavoprotein</keyword>
<feature type="domain" description="MnmC-like methyltransferase" evidence="12">
    <location>
        <begin position="114"/>
        <end position="232"/>
    </location>
</feature>
<dbReference type="STRING" id="1223802.SUTH_02364"/>
<dbReference type="NCBIfam" id="NF002483">
    <property type="entry name" value="PRK01747.1-4"/>
    <property type="match status" value="1"/>
</dbReference>
<keyword evidence="8 10" id="KW-0560">Oxidoreductase</keyword>
<comment type="cofactor">
    <cofactor evidence="10">
        <name>FAD</name>
        <dbReference type="ChEBI" id="CHEBI:57692"/>
    </cofactor>
</comment>
<dbReference type="InterPro" id="IPR006076">
    <property type="entry name" value="FAD-dep_OxRdtase"/>
</dbReference>
<dbReference type="InterPro" id="IPR023032">
    <property type="entry name" value="tRNA_MAMT_biosynth_bifunc_MnmC"/>
</dbReference>
<keyword evidence="6 10" id="KW-0819">tRNA processing</keyword>
<evidence type="ECO:0000256" key="1">
    <source>
        <dbReference type="ARBA" id="ARBA00022490"/>
    </source>
</evidence>
<evidence type="ECO:0000256" key="7">
    <source>
        <dbReference type="ARBA" id="ARBA00022827"/>
    </source>
</evidence>
<dbReference type="Pfam" id="PF05430">
    <property type="entry name" value="Methyltransf_30"/>
    <property type="match status" value="1"/>
</dbReference>
<dbReference type="HAMAP" id="MF_01102">
    <property type="entry name" value="MnmC"/>
    <property type="match status" value="1"/>
</dbReference>
<dbReference type="InterPro" id="IPR047785">
    <property type="entry name" value="tRNA_MNMC2"/>
</dbReference>
<comment type="similarity">
    <text evidence="10">In the C-terminal section; belongs to the DAO family.</text>
</comment>
<keyword evidence="5 10" id="KW-0949">S-adenosyl-L-methionine</keyword>
<dbReference type="InterPro" id="IPR036188">
    <property type="entry name" value="FAD/NAD-bd_sf"/>
</dbReference>
<dbReference type="Pfam" id="PF01266">
    <property type="entry name" value="DAO"/>
    <property type="match status" value="1"/>
</dbReference>
<dbReference type="Gene3D" id="3.40.50.150">
    <property type="entry name" value="Vaccinia Virus protein VP39"/>
    <property type="match status" value="1"/>
</dbReference>
<dbReference type="GO" id="GO:0032259">
    <property type="term" value="P:methylation"/>
    <property type="evidence" value="ECO:0007669"/>
    <property type="project" value="UniProtKB-KW"/>
</dbReference>
<feature type="domain" description="FAD dependent oxidoreductase" evidence="11">
    <location>
        <begin position="246"/>
        <end position="593"/>
    </location>
</feature>
<evidence type="ECO:0000259" key="11">
    <source>
        <dbReference type="Pfam" id="PF01266"/>
    </source>
</evidence>
<evidence type="ECO:0000256" key="2">
    <source>
        <dbReference type="ARBA" id="ARBA00022603"/>
    </source>
</evidence>
<evidence type="ECO:0000256" key="10">
    <source>
        <dbReference type="HAMAP-Rule" id="MF_01102"/>
    </source>
</evidence>
<protein>
    <recommendedName>
        <fullName evidence="10">tRNA 5-methylaminomethyl-2-thiouridine biosynthesis bifunctional protein MnmC</fullName>
        <shortName evidence="10">tRNA mnm(5)s(2)U biosynthesis bifunctional protein</shortName>
    </recommendedName>
    <domain>
        <recommendedName>
            <fullName evidence="10">tRNA (mnm(5)s(2)U34)-methyltransferase</fullName>
            <ecNumber evidence="10">2.1.1.61</ecNumber>
        </recommendedName>
    </domain>
    <domain>
        <recommendedName>
            <fullName evidence="10">FAD-dependent cmnm(5)s(2)U34 oxidoreductase</fullName>
            <ecNumber evidence="10">1.5.-.-</ecNumber>
        </recommendedName>
    </domain>
</protein>
<organism evidence="13 14">
    <name type="scientific">Sulfuritalea hydrogenivorans sk43H</name>
    <dbReference type="NCBI Taxonomy" id="1223802"/>
    <lineage>
        <taxon>Bacteria</taxon>
        <taxon>Pseudomonadati</taxon>
        <taxon>Pseudomonadota</taxon>
        <taxon>Betaproteobacteria</taxon>
        <taxon>Nitrosomonadales</taxon>
        <taxon>Sterolibacteriaceae</taxon>
        <taxon>Sulfuritalea</taxon>
    </lineage>
</organism>
<evidence type="ECO:0000259" key="12">
    <source>
        <dbReference type="Pfam" id="PF05430"/>
    </source>
</evidence>
<dbReference type="Gene3D" id="3.30.9.10">
    <property type="entry name" value="D-Amino Acid Oxidase, subunit A, domain 2"/>
    <property type="match status" value="1"/>
</dbReference>
<dbReference type="EC" id="2.1.1.61" evidence="10"/>
<comment type="subcellular location">
    <subcellularLocation>
        <location evidence="10">Cytoplasm</location>
    </subcellularLocation>
</comment>
<comment type="function">
    <text evidence="10">Catalyzes the last two steps in the biosynthesis of 5-methylaminomethyl-2-thiouridine (mnm(5)s(2)U) at the wobble position (U34) in tRNA. Catalyzes the FAD-dependent demodification of cmnm(5)s(2)U34 to nm(5)s(2)U34, followed by the transfer of a methyl group from S-adenosyl-L-methionine to nm(5)s(2)U34, to form mnm(5)s(2)U34.</text>
</comment>
<dbReference type="RefSeq" id="WP_041099468.1">
    <property type="nucleotide sequence ID" value="NZ_AP012547.1"/>
</dbReference>
<dbReference type="NCBIfam" id="NF033855">
    <property type="entry name" value="tRNA_MNMC2"/>
    <property type="match status" value="1"/>
</dbReference>
<dbReference type="InterPro" id="IPR029063">
    <property type="entry name" value="SAM-dependent_MTases_sf"/>
</dbReference>
<accession>W0SJC3</accession>
<evidence type="ECO:0000256" key="3">
    <source>
        <dbReference type="ARBA" id="ARBA00022630"/>
    </source>
</evidence>
<comment type="catalytic activity">
    <reaction evidence="10">
        <text>5-aminomethyl-2-thiouridine(34) in tRNA + S-adenosyl-L-methionine = 5-methylaminomethyl-2-thiouridine(34) in tRNA + S-adenosyl-L-homocysteine + H(+)</text>
        <dbReference type="Rhea" id="RHEA:19569"/>
        <dbReference type="Rhea" id="RHEA-COMP:10195"/>
        <dbReference type="Rhea" id="RHEA-COMP:10197"/>
        <dbReference type="ChEBI" id="CHEBI:15378"/>
        <dbReference type="ChEBI" id="CHEBI:57856"/>
        <dbReference type="ChEBI" id="CHEBI:59789"/>
        <dbReference type="ChEBI" id="CHEBI:74454"/>
        <dbReference type="ChEBI" id="CHEBI:74455"/>
        <dbReference type="EC" id="2.1.1.61"/>
    </reaction>
</comment>
<dbReference type="SUPFAM" id="SSF53335">
    <property type="entry name" value="S-adenosyl-L-methionine-dependent methyltransferases"/>
    <property type="match status" value="1"/>
</dbReference>
<feature type="region of interest" description="FAD-dependent cmnm(5)s(2)U34 oxidoreductase" evidence="10">
    <location>
        <begin position="250"/>
        <end position="627"/>
    </location>
</feature>
<gene>
    <name evidence="10" type="primary">mnmC</name>
    <name evidence="13" type="ORF">SUTH_02364</name>
</gene>
<dbReference type="EMBL" id="AP012547">
    <property type="protein sequence ID" value="BAO30153.1"/>
    <property type="molecule type" value="Genomic_DNA"/>
</dbReference>
<keyword evidence="14" id="KW-1185">Reference proteome</keyword>
<keyword evidence="1 10" id="KW-0963">Cytoplasm</keyword>
<evidence type="ECO:0000256" key="8">
    <source>
        <dbReference type="ARBA" id="ARBA00023002"/>
    </source>
</evidence>
<keyword evidence="2 10" id="KW-0489">Methyltransferase</keyword>